<dbReference type="InParanoid" id="A0A2P6NIW1"/>
<proteinExistence type="predicted"/>
<protein>
    <submittedName>
        <fullName evidence="2">Uncharacterized protein</fullName>
    </submittedName>
</protein>
<comment type="caution">
    <text evidence="2">The sequence shown here is derived from an EMBL/GenBank/DDBJ whole genome shotgun (WGS) entry which is preliminary data.</text>
</comment>
<evidence type="ECO:0000256" key="1">
    <source>
        <dbReference type="SAM" id="MobiDB-lite"/>
    </source>
</evidence>
<keyword evidence="3" id="KW-1185">Reference proteome</keyword>
<dbReference type="Proteomes" id="UP000241769">
    <property type="component" value="Unassembled WGS sequence"/>
</dbReference>
<name>A0A2P6NIW1_9EUKA</name>
<evidence type="ECO:0000313" key="2">
    <source>
        <dbReference type="EMBL" id="PRP83903.1"/>
    </source>
</evidence>
<evidence type="ECO:0000313" key="3">
    <source>
        <dbReference type="Proteomes" id="UP000241769"/>
    </source>
</evidence>
<reference evidence="2 3" key="1">
    <citation type="journal article" date="2018" name="Genome Biol. Evol.">
        <title>Multiple Roots of Fruiting Body Formation in Amoebozoa.</title>
        <authorList>
            <person name="Hillmann F."/>
            <person name="Forbes G."/>
            <person name="Novohradska S."/>
            <person name="Ferling I."/>
            <person name="Riege K."/>
            <person name="Groth M."/>
            <person name="Westermann M."/>
            <person name="Marz M."/>
            <person name="Spaller T."/>
            <person name="Winckler T."/>
            <person name="Schaap P."/>
            <person name="Glockner G."/>
        </authorList>
    </citation>
    <scope>NUCLEOTIDE SEQUENCE [LARGE SCALE GENOMIC DNA]</scope>
    <source>
        <strain evidence="2 3">Jena</strain>
    </source>
</reference>
<dbReference type="EMBL" id="MDYQ01000073">
    <property type="protein sequence ID" value="PRP83903.1"/>
    <property type="molecule type" value="Genomic_DNA"/>
</dbReference>
<gene>
    <name evidence="2" type="ORF">PROFUN_08840</name>
</gene>
<accession>A0A2P6NIW1</accession>
<sequence>MNEESEPSMKMNSHETDDTSIGTSTILNNFAEVVGTCLSDVFQIYEWVSESSRILLTFTSSRATENDENHHLHLLREELQRARKTGEDLEKEIEERFHSIQQYFTMITHM</sequence>
<dbReference type="AlphaFoldDB" id="A0A2P6NIW1"/>
<organism evidence="2 3">
    <name type="scientific">Planoprotostelium fungivorum</name>
    <dbReference type="NCBI Taxonomy" id="1890364"/>
    <lineage>
        <taxon>Eukaryota</taxon>
        <taxon>Amoebozoa</taxon>
        <taxon>Evosea</taxon>
        <taxon>Variosea</taxon>
        <taxon>Cavosteliida</taxon>
        <taxon>Cavosteliaceae</taxon>
        <taxon>Planoprotostelium</taxon>
    </lineage>
</organism>
<feature type="region of interest" description="Disordered" evidence="1">
    <location>
        <begin position="1"/>
        <end position="21"/>
    </location>
</feature>